<comment type="subcellular location">
    <subcellularLocation>
        <location evidence="1">Nucleus</location>
    </subcellularLocation>
</comment>
<organism evidence="10 11">
    <name type="scientific">Didymella heteroderae</name>
    <dbReference type="NCBI Taxonomy" id="1769908"/>
    <lineage>
        <taxon>Eukaryota</taxon>
        <taxon>Fungi</taxon>
        <taxon>Dikarya</taxon>
        <taxon>Ascomycota</taxon>
        <taxon>Pezizomycotina</taxon>
        <taxon>Dothideomycetes</taxon>
        <taxon>Pleosporomycetidae</taxon>
        <taxon>Pleosporales</taxon>
        <taxon>Pleosporineae</taxon>
        <taxon>Didymellaceae</taxon>
        <taxon>Didymella</taxon>
    </lineage>
</organism>
<evidence type="ECO:0000256" key="2">
    <source>
        <dbReference type="ARBA" id="ARBA00008767"/>
    </source>
</evidence>
<evidence type="ECO:0000259" key="8">
    <source>
        <dbReference type="Pfam" id="PF07524"/>
    </source>
</evidence>
<evidence type="ECO:0000256" key="4">
    <source>
        <dbReference type="ARBA" id="ARBA00023015"/>
    </source>
</evidence>
<dbReference type="InterPro" id="IPR019473">
    <property type="entry name" value="TFIID_su8_C"/>
</dbReference>
<comment type="caution">
    <text evidence="10">The sequence shown here is derived from an EMBL/GenBank/DDBJ whole genome shotgun (WGS) entry which is preliminary data.</text>
</comment>
<reference evidence="10" key="1">
    <citation type="submission" date="2019-04" db="EMBL/GenBank/DDBJ databases">
        <title>Sequencing of skin fungus with MAO and IRED activity.</title>
        <authorList>
            <person name="Marsaioli A.J."/>
            <person name="Bonatto J.M.C."/>
            <person name="Reis Junior O."/>
        </authorList>
    </citation>
    <scope>NUCLEOTIDE SEQUENCE</scope>
    <source>
        <strain evidence="10">28M1</strain>
    </source>
</reference>
<dbReference type="Pfam" id="PF07524">
    <property type="entry name" value="Bromo_TP"/>
    <property type="match status" value="1"/>
</dbReference>
<dbReference type="InterPro" id="IPR006565">
    <property type="entry name" value="BTP"/>
</dbReference>
<feature type="compositionally biased region" description="Basic and acidic residues" evidence="7">
    <location>
        <begin position="266"/>
        <end position="279"/>
    </location>
</feature>
<dbReference type="PANTHER" id="PTHR46469:SF1">
    <property type="entry name" value="TRANSCRIPTION INITIATION FACTOR TFIID SUBUNIT 8"/>
    <property type="match status" value="1"/>
</dbReference>
<evidence type="ECO:0000259" key="9">
    <source>
        <dbReference type="Pfam" id="PF10406"/>
    </source>
</evidence>
<dbReference type="Pfam" id="PF10406">
    <property type="entry name" value="TAF8_C"/>
    <property type="match status" value="1"/>
</dbReference>
<dbReference type="CDD" id="cd08049">
    <property type="entry name" value="TAF8"/>
    <property type="match status" value="1"/>
</dbReference>
<feature type="domain" description="Bromodomain associated" evidence="8">
    <location>
        <begin position="50"/>
        <end position="121"/>
    </location>
</feature>
<dbReference type="CDD" id="cd00076">
    <property type="entry name" value="HFD_SF"/>
    <property type="match status" value="1"/>
</dbReference>
<comment type="similarity">
    <text evidence="2">Belongs to the TAF8 family.</text>
</comment>
<gene>
    <name evidence="10" type="ORF">E8E12_009567</name>
</gene>
<evidence type="ECO:0000256" key="5">
    <source>
        <dbReference type="ARBA" id="ARBA00023163"/>
    </source>
</evidence>
<keyword evidence="5" id="KW-0804">Transcription</keyword>
<feature type="compositionally biased region" description="Polar residues" evidence="7">
    <location>
        <begin position="507"/>
        <end position="519"/>
    </location>
</feature>
<feature type="region of interest" description="Disordered" evidence="7">
    <location>
        <begin position="230"/>
        <end position="253"/>
    </location>
</feature>
<dbReference type="GO" id="GO:0005669">
    <property type="term" value="C:transcription factor TFIID complex"/>
    <property type="evidence" value="ECO:0007669"/>
    <property type="project" value="InterPro"/>
</dbReference>
<dbReference type="Gene3D" id="1.10.20.10">
    <property type="entry name" value="Histone, subunit A"/>
    <property type="match status" value="1"/>
</dbReference>
<keyword evidence="6" id="KW-0539">Nucleus</keyword>
<keyword evidence="11" id="KW-1185">Reference proteome</keyword>
<proteinExistence type="inferred from homology"/>
<evidence type="ECO:0000313" key="10">
    <source>
        <dbReference type="EMBL" id="KAF3040776.1"/>
    </source>
</evidence>
<dbReference type="Gene3D" id="3.40.50.300">
    <property type="entry name" value="P-loop containing nucleotide triphosphate hydrolases"/>
    <property type="match status" value="1"/>
</dbReference>
<feature type="region of interest" description="Disordered" evidence="7">
    <location>
        <begin position="266"/>
        <end position="286"/>
    </location>
</feature>
<feature type="compositionally biased region" description="Pro residues" evidence="7">
    <location>
        <begin position="145"/>
        <end position="154"/>
    </location>
</feature>
<dbReference type="GO" id="GO:0046982">
    <property type="term" value="F:protein heterodimerization activity"/>
    <property type="evidence" value="ECO:0007669"/>
    <property type="project" value="InterPro"/>
</dbReference>
<feature type="region of interest" description="Disordered" evidence="7">
    <location>
        <begin position="138"/>
        <end position="167"/>
    </location>
</feature>
<dbReference type="PANTHER" id="PTHR46469">
    <property type="entry name" value="TRANSCRIPTION INITIATION FACTOR TFIID SUBUNIT 8"/>
    <property type="match status" value="1"/>
</dbReference>
<name>A0A9P5C2K0_9PLEO</name>
<sequence>MKRPHDEAGLTHPGAPLKKRKVLHQLHHTQPVQYIVDPISAEFGFGDSKDFYDQQLRRAIAIQCKAAGFDSAQPDALEEFRGMVDSYMTKFLTNVRMSMTSSRRTETVAHDWIYALANAGLAGSGLLEQNMDTGEIPKSLLQPQFDPPAPPEPQPISTDSLLGPELSGKTDKEARAYIPKHFPPFPSKNTYKATPVFTERENDPRKIREKATEEGILAEQSLRKLMAAQKAGIQKQTAGKRKRSKRMRESDRLWQEAMTDLLHEEKELEKSEARQRAREEEAEMEADDDNWNAPLVERQLRQPIVDRNVNLEEGVHVNYDQRFWRNEYGESTPDKTPFSIPELDNLIPNSSPTILELVSPAPTHHPSGAGKTSLLYLIIAHAILPAAFTSIPNLNGQDSTIILFDPLRHFSVPRLATVILHLIITKLGTPISTLSSPVKASLLALTERSLSHVHIFHPSSWASTIATLRSLPTYLFDGTRHKSTHLRVHSLILEDTDAFTWALRSSHSDLSPNATSKTPSVRGGANPLSAPSTELTTELLQLRRLLQCNVVLTSPSVLPHLLRPAIPAEWPTGTGVTRLGVRRVEVLRFAPEMGVEQAQAEGAQRWEVVQRGRFEVWKVGAGSNGEGEGFVFRVGAQGVEVERGGE</sequence>
<feature type="region of interest" description="Disordered" evidence="7">
    <location>
        <begin position="507"/>
        <end position="528"/>
    </location>
</feature>
<evidence type="ECO:0000313" key="11">
    <source>
        <dbReference type="Proteomes" id="UP000758155"/>
    </source>
</evidence>
<dbReference type="AlphaFoldDB" id="A0A9P5C2K0"/>
<accession>A0A9P5C2K0</accession>
<evidence type="ECO:0000256" key="6">
    <source>
        <dbReference type="ARBA" id="ARBA00023242"/>
    </source>
</evidence>
<protein>
    <recommendedName>
        <fullName evidence="3">Transcription initiation factor TFIID subunit 8</fullName>
    </recommendedName>
</protein>
<dbReference type="InterPro" id="IPR027417">
    <property type="entry name" value="P-loop_NTPase"/>
</dbReference>
<evidence type="ECO:0000256" key="1">
    <source>
        <dbReference type="ARBA" id="ARBA00004123"/>
    </source>
</evidence>
<evidence type="ECO:0000256" key="3">
    <source>
        <dbReference type="ARBA" id="ARBA00017307"/>
    </source>
</evidence>
<dbReference type="GO" id="GO:0006367">
    <property type="term" value="P:transcription initiation at RNA polymerase II promoter"/>
    <property type="evidence" value="ECO:0007669"/>
    <property type="project" value="TreeGrafter"/>
</dbReference>
<dbReference type="Proteomes" id="UP000758155">
    <property type="component" value="Unassembled WGS sequence"/>
</dbReference>
<keyword evidence="4" id="KW-0805">Transcription regulation</keyword>
<dbReference type="EMBL" id="SWKV01000024">
    <property type="protein sequence ID" value="KAF3040776.1"/>
    <property type="molecule type" value="Genomic_DNA"/>
</dbReference>
<dbReference type="InterPro" id="IPR037818">
    <property type="entry name" value="TAF8"/>
</dbReference>
<feature type="domain" description="Transcription factor TFIID subunit 8 C-terminal" evidence="9">
    <location>
        <begin position="177"/>
        <end position="225"/>
    </location>
</feature>
<evidence type="ECO:0000256" key="7">
    <source>
        <dbReference type="SAM" id="MobiDB-lite"/>
    </source>
</evidence>
<dbReference type="OrthoDB" id="2193813at2759"/>
<dbReference type="InterPro" id="IPR009072">
    <property type="entry name" value="Histone-fold"/>
</dbReference>